<dbReference type="GO" id="GO:0015740">
    <property type="term" value="P:C4-dicarboxylate transport"/>
    <property type="evidence" value="ECO:0007669"/>
    <property type="project" value="TreeGrafter"/>
</dbReference>
<dbReference type="PANTHER" id="PTHR35011">
    <property type="entry name" value="2,3-DIKETO-L-GULONATE TRAP TRANSPORTER SMALL PERMEASE PROTEIN YIAM"/>
    <property type="match status" value="1"/>
</dbReference>
<evidence type="ECO:0000256" key="6">
    <source>
        <dbReference type="ARBA" id="ARBA00022989"/>
    </source>
</evidence>
<evidence type="ECO:0000256" key="1">
    <source>
        <dbReference type="ARBA" id="ARBA00004429"/>
    </source>
</evidence>
<keyword evidence="4 9" id="KW-0997">Cell inner membrane</keyword>
<evidence type="ECO:0000256" key="3">
    <source>
        <dbReference type="ARBA" id="ARBA00022475"/>
    </source>
</evidence>
<dbReference type="Pfam" id="PF04290">
    <property type="entry name" value="DctQ"/>
    <property type="match status" value="1"/>
</dbReference>
<feature type="transmembrane region" description="Helical" evidence="9">
    <location>
        <begin position="48"/>
        <end position="65"/>
    </location>
</feature>
<feature type="transmembrane region" description="Helical" evidence="9">
    <location>
        <begin position="128"/>
        <end position="145"/>
    </location>
</feature>
<keyword evidence="12" id="KW-1185">Reference proteome</keyword>
<sequence>MLTLIDRAWRLLDDTLPAILIGLVSLLITVDIVLRNIFHSTIPDGVEIATYAFVWMIFLASAGASRGGHHFHVDLVGTLRNRALRIAGRVMIEAACGTVSGVMTAASWSYTARSWGRVSEGLEMPLGYFYMIFPLCFALMTLSHLRRAVGFARGARPA</sequence>
<reference evidence="11 12" key="1">
    <citation type="submission" date="2018-03" db="EMBL/GenBank/DDBJ databases">
        <title>Cereibacter changlensis.</title>
        <authorList>
            <person name="Meyer T.E."/>
            <person name="Miller S."/>
            <person name="Lodha T."/>
            <person name="Gandham S."/>
            <person name="Chintalapati S."/>
            <person name="Chintalapati V.R."/>
        </authorList>
    </citation>
    <scope>NUCLEOTIDE SEQUENCE [LARGE SCALE GENOMIC DNA]</scope>
    <source>
        <strain evidence="11 12">JA139</strain>
    </source>
</reference>
<comment type="subunit">
    <text evidence="9">The complex comprises the extracytoplasmic solute receptor protein and the two transmembrane proteins.</text>
</comment>
<comment type="similarity">
    <text evidence="8 9">Belongs to the TRAP transporter small permease family.</text>
</comment>
<evidence type="ECO:0000313" key="11">
    <source>
        <dbReference type="EMBL" id="PTE19463.1"/>
    </source>
</evidence>
<accession>A0A2T4JNN1</accession>
<keyword evidence="6 9" id="KW-1133">Transmembrane helix</keyword>
<evidence type="ECO:0000256" key="5">
    <source>
        <dbReference type="ARBA" id="ARBA00022692"/>
    </source>
</evidence>
<comment type="subcellular location">
    <subcellularLocation>
        <location evidence="1 9">Cell inner membrane</location>
        <topology evidence="1 9">Multi-pass membrane protein</topology>
    </subcellularLocation>
</comment>
<keyword evidence="2 9" id="KW-0813">Transport</keyword>
<gene>
    <name evidence="11" type="ORF">C5F48_22775</name>
</gene>
<dbReference type="OrthoDB" id="4964541at2"/>
<evidence type="ECO:0000313" key="12">
    <source>
        <dbReference type="Proteomes" id="UP000241010"/>
    </source>
</evidence>
<evidence type="ECO:0000256" key="4">
    <source>
        <dbReference type="ARBA" id="ARBA00022519"/>
    </source>
</evidence>
<keyword evidence="3" id="KW-1003">Cell membrane</keyword>
<name>A0A2T4JNN1_9RHOB</name>
<dbReference type="GO" id="GO:0022857">
    <property type="term" value="F:transmembrane transporter activity"/>
    <property type="evidence" value="ECO:0007669"/>
    <property type="project" value="UniProtKB-UniRule"/>
</dbReference>
<dbReference type="PANTHER" id="PTHR35011:SF2">
    <property type="entry name" value="2,3-DIKETO-L-GULONATE TRAP TRANSPORTER SMALL PERMEASE PROTEIN YIAM"/>
    <property type="match status" value="1"/>
</dbReference>
<dbReference type="EMBL" id="PZKG01000254">
    <property type="protein sequence ID" value="PTE19463.1"/>
    <property type="molecule type" value="Genomic_DNA"/>
</dbReference>
<dbReference type="AlphaFoldDB" id="A0A2T4JNN1"/>
<protein>
    <recommendedName>
        <fullName evidence="9">TRAP transporter small permease protein</fullName>
    </recommendedName>
</protein>
<evidence type="ECO:0000256" key="9">
    <source>
        <dbReference type="RuleBase" id="RU369079"/>
    </source>
</evidence>
<feature type="domain" description="Tripartite ATP-independent periplasmic transporters DctQ component" evidence="10">
    <location>
        <begin position="25"/>
        <end position="152"/>
    </location>
</feature>
<organism evidence="11 12">
    <name type="scientific">Cereibacter changlensis JA139</name>
    <dbReference type="NCBI Taxonomy" id="1188249"/>
    <lineage>
        <taxon>Bacteria</taxon>
        <taxon>Pseudomonadati</taxon>
        <taxon>Pseudomonadota</taxon>
        <taxon>Alphaproteobacteria</taxon>
        <taxon>Rhodobacterales</taxon>
        <taxon>Paracoccaceae</taxon>
        <taxon>Cereibacter</taxon>
    </lineage>
</organism>
<evidence type="ECO:0000256" key="7">
    <source>
        <dbReference type="ARBA" id="ARBA00023136"/>
    </source>
</evidence>
<keyword evidence="7 9" id="KW-0472">Membrane</keyword>
<comment type="caution">
    <text evidence="11">The sequence shown here is derived from an EMBL/GenBank/DDBJ whole genome shotgun (WGS) entry which is preliminary data.</text>
</comment>
<dbReference type="RefSeq" id="WP_107666001.1">
    <property type="nucleotide sequence ID" value="NZ_PZKG01000254.1"/>
</dbReference>
<keyword evidence="5 9" id="KW-0812">Transmembrane</keyword>
<dbReference type="GO" id="GO:0005886">
    <property type="term" value="C:plasma membrane"/>
    <property type="evidence" value="ECO:0007669"/>
    <property type="project" value="UniProtKB-SubCell"/>
</dbReference>
<feature type="transmembrane region" description="Helical" evidence="9">
    <location>
        <begin position="86"/>
        <end position="108"/>
    </location>
</feature>
<proteinExistence type="inferred from homology"/>
<comment type="function">
    <text evidence="9">Part of the tripartite ATP-independent periplasmic (TRAP) transport system.</text>
</comment>
<dbReference type="InterPro" id="IPR007387">
    <property type="entry name" value="TRAP_DctQ"/>
</dbReference>
<dbReference type="Proteomes" id="UP000241010">
    <property type="component" value="Unassembled WGS sequence"/>
</dbReference>
<evidence type="ECO:0000259" key="10">
    <source>
        <dbReference type="Pfam" id="PF04290"/>
    </source>
</evidence>
<evidence type="ECO:0000256" key="2">
    <source>
        <dbReference type="ARBA" id="ARBA00022448"/>
    </source>
</evidence>
<dbReference type="InterPro" id="IPR055348">
    <property type="entry name" value="DctQ"/>
</dbReference>
<evidence type="ECO:0000256" key="8">
    <source>
        <dbReference type="ARBA" id="ARBA00038436"/>
    </source>
</evidence>
<feature type="transmembrane region" description="Helical" evidence="9">
    <location>
        <begin position="16"/>
        <end position="36"/>
    </location>
</feature>